<name>A0A0A0HLK3_9RHOB</name>
<dbReference type="SUPFAM" id="SSF56524">
    <property type="entry name" value="Oxidoreductase molybdopterin-binding domain"/>
    <property type="match status" value="1"/>
</dbReference>
<dbReference type="Gene3D" id="3.90.420.10">
    <property type="entry name" value="Oxidoreductase, molybdopterin-binding domain"/>
    <property type="match status" value="1"/>
</dbReference>
<feature type="chain" id="PRO_5001962851" description="Oxidoreductase molybdopterin-binding domain-containing protein" evidence="1">
    <location>
        <begin position="27"/>
        <end position="164"/>
    </location>
</feature>
<reference evidence="2 3" key="1">
    <citation type="submission" date="2013-01" db="EMBL/GenBank/DDBJ databases">
        <authorList>
            <person name="Fiebig A."/>
            <person name="Goeker M."/>
            <person name="Klenk H.-P.P."/>
        </authorList>
    </citation>
    <scope>NUCLEOTIDE SEQUENCE [LARGE SCALE GENOMIC DNA]</scope>
    <source>
        <strain evidence="2 3">DSM 17069</strain>
    </source>
</reference>
<accession>A0A0A0HLK3</accession>
<evidence type="ECO:0000313" key="3">
    <source>
        <dbReference type="Proteomes" id="UP000030021"/>
    </source>
</evidence>
<dbReference type="Proteomes" id="UP000030021">
    <property type="component" value="Unassembled WGS sequence"/>
</dbReference>
<comment type="caution">
    <text evidence="2">The sequence shown here is derived from an EMBL/GenBank/DDBJ whole genome shotgun (WGS) entry which is preliminary data.</text>
</comment>
<evidence type="ECO:0000313" key="2">
    <source>
        <dbReference type="EMBL" id="KGM87791.1"/>
    </source>
</evidence>
<gene>
    <name evidence="2" type="ORF">rosmuc_02529</name>
</gene>
<evidence type="ECO:0000256" key="1">
    <source>
        <dbReference type="SAM" id="SignalP"/>
    </source>
</evidence>
<dbReference type="PATRIC" id="fig|1288298.3.peg.2541"/>
<organism evidence="2 3">
    <name type="scientific">Roseovarius mucosus DSM 17069</name>
    <dbReference type="NCBI Taxonomy" id="1288298"/>
    <lineage>
        <taxon>Bacteria</taxon>
        <taxon>Pseudomonadati</taxon>
        <taxon>Pseudomonadota</taxon>
        <taxon>Alphaproteobacteria</taxon>
        <taxon>Rhodobacterales</taxon>
        <taxon>Roseobacteraceae</taxon>
        <taxon>Roseovarius</taxon>
    </lineage>
</organism>
<dbReference type="OrthoDB" id="9798763at2"/>
<sequence length="164" mass="18246">MNRRFFLTLAALGLSLAQTIASPAFADEVILTVTDLRSGATTTFTEADLLALPQQSFETTTIWTDTTPKTFSGPSLKTVLEAAGSTPGSMRVYAINDYNVTFPEARMEDNVPILAIRIDDAAFSVREKGPLWMVFPYDSDTRYQSEEYFTLSVWQLNKIDILAE</sequence>
<keyword evidence="1" id="KW-0732">Signal</keyword>
<dbReference type="HOGENOM" id="CLU_110165_2_0_5"/>
<feature type="signal peptide" evidence="1">
    <location>
        <begin position="1"/>
        <end position="26"/>
    </location>
</feature>
<dbReference type="AlphaFoldDB" id="A0A0A0HLK3"/>
<dbReference type="EMBL" id="AONH01000013">
    <property type="protein sequence ID" value="KGM87791.1"/>
    <property type="molecule type" value="Genomic_DNA"/>
</dbReference>
<dbReference type="STRING" id="215743.ROSMUCSMR3_03214"/>
<dbReference type="eggNOG" id="COG3915">
    <property type="taxonomic scope" value="Bacteria"/>
</dbReference>
<protein>
    <recommendedName>
        <fullName evidence="4">Oxidoreductase molybdopterin-binding domain-containing protein</fullName>
    </recommendedName>
</protein>
<dbReference type="InterPro" id="IPR036374">
    <property type="entry name" value="OxRdtase_Mopterin-bd_sf"/>
</dbReference>
<proteinExistence type="predicted"/>
<evidence type="ECO:0008006" key="4">
    <source>
        <dbReference type="Google" id="ProtNLM"/>
    </source>
</evidence>
<dbReference type="RefSeq" id="WP_037273809.1">
    <property type="nucleotide sequence ID" value="NZ_KN293980.1"/>
</dbReference>